<accession>A0A1W2M301</accession>
<sequence length="131" mass="14991">MSSNLTGGTNNYPTSRSRPLGWDFLGIHGLGDPLRRLSDLGQLVCWELDRHCRMFAVVVDHDRELDGLEERLQVSLRRRGQMHRQVRQRVDQGQLITGDAPPFIRLIRFIQFRDLHSEALLLGGQFVVTAS</sequence>
<dbReference type="Proteomes" id="UP000076660">
    <property type="component" value="Unassembled WGS sequence"/>
</dbReference>
<dbReference type="EMBL" id="LQMT02000005">
    <property type="protein sequence ID" value="ONF74405.1"/>
    <property type="molecule type" value="Genomic_DNA"/>
</dbReference>
<dbReference type="RefSeq" id="WP_158077381.1">
    <property type="nucleotide sequence ID" value="NZ_LQMT02000005.1"/>
</dbReference>
<name>A0A1W2M301_9PSEU</name>
<reference evidence="1 2" key="1">
    <citation type="submission" date="2016-12" db="EMBL/GenBank/DDBJ databases">
        <title>Amycolatopsis keratiniphila subsp. keratiniphila genome sequencing and assembly.</title>
        <authorList>
            <person name="Mayilraj S."/>
            <person name="Kaur N."/>
        </authorList>
    </citation>
    <scope>NUCLEOTIDE SEQUENCE [LARGE SCALE GENOMIC DNA]</scope>
    <source>
        <strain evidence="1 2">DSM 44409</strain>
    </source>
</reference>
<gene>
    <name evidence="1" type="ORF">AVR91_0203740</name>
</gene>
<evidence type="ECO:0000313" key="1">
    <source>
        <dbReference type="EMBL" id="ONF74405.1"/>
    </source>
</evidence>
<organism evidence="1 2">
    <name type="scientific">Amycolatopsis keratiniphila subsp. keratiniphila</name>
    <dbReference type="NCBI Taxonomy" id="227715"/>
    <lineage>
        <taxon>Bacteria</taxon>
        <taxon>Bacillati</taxon>
        <taxon>Actinomycetota</taxon>
        <taxon>Actinomycetes</taxon>
        <taxon>Pseudonocardiales</taxon>
        <taxon>Pseudonocardiaceae</taxon>
        <taxon>Amycolatopsis</taxon>
        <taxon>Amycolatopsis japonica group</taxon>
    </lineage>
</organism>
<dbReference type="OrthoDB" id="9949706at2"/>
<evidence type="ECO:0000313" key="2">
    <source>
        <dbReference type="Proteomes" id="UP000076660"/>
    </source>
</evidence>
<dbReference type="AlphaFoldDB" id="A0A1W2M301"/>
<proteinExistence type="predicted"/>
<protein>
    <submittedName>
        <fullName evidence="1">Uncharacterized protein</fullName>
    </submittedName>
</protein>
<comment type="caution">
    <text evidence="1">The sequence shown here is derived from an EMBL/GenBank/DDBJ whole genome shotgun (WGS) entry which is preliminary data.</text>
</comment>